<evidence type="ECO:0000313" key="4">
    <source>
        <dbReference type="Proteomes" id="UP000030765"/>
    </source>
</evidence>
<proteinExistence type="predicted"/>
<dbReference type="Proteomes" id="UP000030765">
    <property type="component" value="Unassembled WGS sequence"/>
</dbReference>
<keyword evidence="4" id="KW-1185">Reference proteome</keyword>
<evidence type="ECO:0000313" key="2">
    <source>
        <dbReference type="EMBL" id="KFB42306.1"/>
    </source>
</evidence>
<dbReference type="VEuPathDB" id="VectorBase:ASIC009991"/>
<dbReference type="EMBL" id="ATLV01017584">
    <property type="status" value="NOT_ANNOTATED_CDS"/>
    <property type="molecule type" value="Genomic_DNA"/>
</dbReference>
<reference evidence="2 4" key="1">
    <citation type="journal article" date="2014" name="BMC Genomics">
        <title>Genome sequence of Anopheles sinensis provides insight into genetics basis of mosquito competence for malaria parasites.</title>
        <authorList>
            <person name="Zhou D."/>
            <person name="Zhang D."/>
            <person name="Ding G."/>
            <person name="Shi L."/>
            <person name="Hou Q."/>
            <person name="Ye Y."/>
            <person name="Xu Y."/>
            <person name="Zhou H."/>
            <person name="Xiong C."/>
            <person name="Li S."/>
            <person name="Yu J."/>
            <person name="Hong S."/>
            <person name="Yu X."/>
            <person name="Zou P."/>
            <person name="Chen C."/>
            <person name="Chang X."/>
            <person name="Wang W."/>
            <person name="Lv Y."/>
            <person name="Sun Y."/>
            <person name="Ma L."/>
            <person name="Shen B."/>
            <person name="Zhu C."/>
        </authorList>
    </citation>
    <scope>NUCLEOTIDE SEQUENCE [LARGE SCALE GENOMIC DNA]</scope>
</reference>
<name>A0A084VWG2_ANOSI</name>
<sequence>MPIQCRPPVTSSAGAKLEPKSKPGVPPKASEQVKTKRLLSVINLALIYDLSEAGPSHAERRQKRTSRRNKDTPLLEGNGAYAIRPKHWPLQVGAVWCSCIEVVVTCIGLPYHDSWSSTRPHNLHADKNLVQNRARTLKQPTFTRSGRILFGLYIQSFLPLGHGSHRLGWKG</sequence>
<gene>
    <name evidence="2" type="ORF">ZHAS_00009991</name>
</gene>
<feature type="region of interest" description="Disordered" evidence="1">
    <location>
        <begin position="1"/>
        <end position="33"/>
    </location>
</feature>
<accession>A0A084VWG2</accession>
<dbReference type="EnsemblMetazoa" id="ASIC009991-RA">
    <property type="protein sequence ID" value="ASIC009991-PA"/>
    <property type="gene ID" value="ASIC009991"/>
</dbReference>
<evidence type="ECO:0000256" key="1">
    <source>
        <dbReference type="SAM" id="MobiDB-lite"/>
    </source>
</evidence>
<protein>
    <submittedName>
        <fullName evidence="2 3">Uncharacterized protein</fullName>
    </submittedName>
</protein>
<dbReference type="AlphaFoldDB" id="A0A084VWG2"/>
<organism evidence="2">
    <name type="scientific">Anopheles sinensis</name>
    <name type="common">Mosquito</name>
    <dbReference type="NCBI Taxonomy" id="74873"/>
    <lineage>
        <taxon>Eukaryota</taxon>
        <taxon>Metazoa</taxon>
        <taxon>Ecdysozoa</taxon>
        <taxon>Arthropoda</taxon>
        <taxon>Hexapoda</taxon>
        <taxon>Insecta</taxon>
        <taxon>Pterygota</taxon>
        <taxon>Neoptera</taxon>
        <taxon>Endopterygota</taxon>
        <taxon>Diptera</taxon>
        <taxon>Nematocera</taxon>
        <taxon>Culicoidea</taxon>
        <taxon>Culicidae</taxon>
        <taxon>Anophelinae</taxon>
        <taxon>Anopheles</taxon>
    </lineage>
</organism>
<evidence type="ECO:0000313" key="3">
    <source>
        <dbReference type="EnsemblMetazoa" id="ASIC009991-PA"/>
    </source>
</evidence>
<dbReference type="EMBL" id="KE525174">
    <property type="protein sequence ID" value="KFB42306.1"/>
    <property type="molecule type" value="Genomic_DNA"/>
</dbReference>
<reference evidence="3" key="2">
    <citation type="submission" date="2020-05" db="UniProtKB">
        <authorList>
            <consortium name="EnsemblMetazoa"/>
        </authorList>
    </citation>
    <scope>IDENTIFICATION</scope>
</reference>